<evidence type="ECO:0000313" key="2">
    <source>
        <dbReference type="Proteomes" id="UP000789831"/>
    </source>
</evidence>
<organism evidence="1 2">
    <name type="scientific">Ambispora gerdemannii</name>
    <dbReference type="NCBI Taxonomy" id="144530"/>
    <lineage>
        <taxon>Eukaryota</taxon>
        <taxon>Fungi</taxon>
        <taxon>Fungi incertae sedis</taxon>
        <taxon>Mucoromycota</taxon>
        <taxon>Glomeromycotina</taxon>
        <taxon>Glomeromycetes</taxon>
        <taxon>Archaeosporales</taxon>
        <taxon>Ambisporaceae</taxon>
        <taxon>Ambispora</taxon>
    </lineage>
</organism>
<dbReference type="InterPro" id="IPR052945">
    <property type="entry name" value="Mitotic_Regulator"/>
</dbReference>
<dbReference type="SUPFAM" id="SSF81901">
    <property type="entry name" value="HCP-like"/>
    <property type="match status" value="1"/>
</dbReference>
<dbReference type="Gene3D" id="1.25.40.10">
    <property type="entry name" value="Tetratricopeptide repeat domain"/>
    <property type="match status" value="1"/>
</dbReference>
<dbReference type="Proteomes" id="UP000789831">
    <property type="component" value="Unassembled WGS sequence"/>
</dbReference>
<dbReference type="PANTHER" id="PTHR43628">
    <property type="entry name" value="ACTIVATOR OF C KINASE PROTEIN 1-RELATED"/>
    <property type="match status" value="1"/>
</dbReference>
<dbReference type="PANTHER" id="PTHR43628:SF1">
    <property type="entry name" value="CHITIN SYNTHASE REGULATORY FACTOR 2-RELATED"/>
    <property type="match status" value="1"/>
</dbReference>
<dbReference type="SMART" id="SM00671">
    <property type="entry name" value="SEL1"/>
    <property type="match status" value="2"/>
</dbReference>
<proteinExistence type="predicted"/>
<dbReference type="InterPro" id="IPR011990">
    <property type="entry name" value="TPR-like_helical_dom_sf"/>
</dbReference>
<evidence type="ECO:0000313" key="1">
    <source>
        <dbReference type="EMBL" id="CAG8567448.1"/>
    </source>
</evidence>
<dbReference type="Pfam" id="PF08238">
    <property type="entry name" value="Sel1"/>
    <property type="match status" value="3"/>
</dbReference>
<comment type="caution">
    <text evidence="1">The sequence shown here is derived from an EMBL/GenBank/DDBJ whole genome shotgun (WGS) entry which is preliminary data.</text>
</comment>
<dbReference type="AlphaFoldDB" id="A0A9N9FXR4"/>
<dbReference type="InterPro" id="IPR006597">
    <property type="entry name" value="Sel1-like"/>
</dbReference>
<accession>A0A9N9FXR4</accession>
<keyword evidence="2" id="KW-1185">Reference proteome</keyword>
<sequence length="189" mass="21375">MGESQNSKNTAKILEPKELASKLLAIFNKGSDGFLSDVEIIFRSVQEILIPIHQTYGLFYHYGIGTEPNEEMAFTLFKKSAIRDNTTPKDINEAIKYYKKAADAGDAAVWKLRSSSKSYDGRDPAESDIVHCYERGIGVKKDGNKVFYWYSASVRCGEPNGDMHKATNWLYKAHTNKDEDSTICLRELF</sequence>
<name>A0A9N9FXR4_9GLOM</name>
<gene>
    <name evidence="1" type="ORF">AGERDE_LOCUS7467</name>
</gene>
<protein>
    <submittedName>
        <fullName evidence="1">13314_t:CDS:1</fullName>
    </submittedName>
</protein>
<reference evidence="1" key="1">
    <citation type="submission" date="2021-06" db="EMBL/GenBank/DDBJ databases">
        <authorList>
            <person name="Kallberg Y."/>
            <person name="Tangrot J."/>
            <person name="Rosling A."/>
        </authorList>
    </citation>
    <scope>NUCLEOTIDE SEQUENCE</scope>
    <source>
        <strain evidence="1">MT106</strain>
    </source>
</reference>
<dbReference type="EMBL" id="CAJVPL010001367">
    <property type="protein sequence ID" value="CAG8567448.1"/>
    <property type="molecule type" value="Genomic_DNA"/>
</dbReference>